<reference evidence="3 4" key="1">
    <citation type="submission" date="2018-11" db="EMBL/GenBank/DDBJ databases">
        <title>Genomic Encyclopedia of Type Strains, Phase IV (KMG-IV): sequencing the most valuable type-strain genomes for metagenomic binning, comparative biology and taxonomic classification.</title>
        <authorList>
            <person name="Goeker M."/>
        </authorList>
    </citation>
    <scope>NUCLEOTIDE SEQUENCE [LARGE SCALE GENOMIC DNA]</scope>
    <source>
        <strain evidence="3 4">DSM 104731</strain>
    </source>
</reference>
<protein>
    <submittedName>
        <fullName evidence="3">Putative NADPH-quinone reductase</fullName>
    </submittedName>
</protein>
<feature type="domain" description="Flavodoxin-like fold" evidence="2">
    <location>
        <begin position="3"/>
        <end position="175"/>
    </location>
</feature>
<dbReference type="Proteomes" id="UP000269689">
    <property type="component" value="Unassembled WGS sequence"/>
</dbReference>
<dbReference type="PANTHER" id="PTHR47307">
    <property type="entry name" value="GLUTATHIONE-REGULATED POTASSIUM-EFFLUX SYSTEM ANCILLARY PROTEIN KEFG"/>
    <property type="match status" value="1"/>
</dbReference>
<dbReference type="GO" id="GO:0009055">
    <property type="term" value="F:electron transfer activity"/>
    <property type="evidence" value="ECO:0007669"/>
    <property type="project" value="TreeGrafter"/>
</dbReference>
<sequence length="192" mass="21134">MTKTLLLMFHRDIEKSVANAALFRAAQGIEGVTALDVQARYPDGQIDMFTDAEADAQLLLEADRIVLQFPVQWYATPSILKAWQDAVLTRMYYIFPETEGDRLAGTPLMVAATLGNVAEAYTRSGQNHYSVDEIFTPLKAMAHRCGQPWHAPHLTFSADKLDDAALAAAAQSYTRALQEFIATPSVAQTAEV</sequence>
<dbReference type="Gene3D" id="3.40.50.360">
    <property type="match status" value="1"/>
</dbReference>
<dbReference type="AlphaFoldDB" id="A0A3N4UTZ4"/>
<dbReference type="SUPFAM" id="SSF52218">
    <property type="entry name" value="Flavoproteins"/>
    <property type="match status" value="1"/>
</dbReference>
<dbReference type="Pfam" id="PF02525">
    <property type="entry name" value="Flavodoxin_2"/>
    <property type="match status" value="1"/>
</dbReference>
<dbReference type="PANTHER" id="PTHR47307:SF1">
    <property type="entry name" value="GLUTATHIONE-REGULATED POTASSIUM-EFFLUX SYSTEM ANCILLARY PROTEIN KEFG"/>
    <property type="match status" value="1"/>
</dbReference>
<evidence type="ECO:0000256" key="1">
    <source>
        <dbReference type="ARBA" id="ARBA00023002"/>
    </source>
</evidence>
<gene>
    <name evidence="3" type="ORF">EDD53_1333</name>
</gene>
<accession>A0A3N4UTZ4</accession>
<dbReference type="OrthoDB" id="9798454at2"/>
<keyword evidence="4" id="KW-1185">Reference proteome</keyword>
<evidence type="ECO:0000259" key="2">
    <source>
        <dbReference type="Pfam" id="PF02525"/>
    </source>
</evidence>
<dbReference type="RefSeq" id="WP_123792325.1">
    <property type="nucleotide sequence ID" value="NZ_RKQK01000001.1"/>
</dbReference>
<evidence type="ECO:0000313" key="4">
    <source>
        <dbReference type="Proteomes" id="UP000269689"/>
    </source>
</evidence>
<dbReference type="InterPro" id="IPR029039">
    <property type="entry name" value="Flavoprotein-like_sf"/>
</dbReference>
<dbReference type="GO" id="GO:0010181">
    <property type="term" value="F:FMN binding"/>
    <property type="evidence" value="ECO:0007669"/>
    <property type="project" value="TreeGrafter"/>
</dbReference>
<dbReference type="InterPro" id="IPR003680">
    <property type="entry name" value="Flavodoxin_fold"/>
</dbReference>
<organism evidence="3 4">
    <name type="scientific">Pacificibacter maritimus</name>
    <dbReference type="NCBI Taxonomy" id="762213"/>
    <lineage>
        <taxon>Bacteria</taxon>
        <taxon>Pseudomonadati</taxon>
        <taxon>Pseudomonadota</taxon>
        <taxon>Alphaproteobacteria</taxon>
        <taxon>Rhodobacterales</taxon>
        <taxon>Roseobacteraceae</taxon>
        <taxon>Pacificibacter</taxon>
    </lineage>
</organism>
<dbReference type="GO" id="GO:0003955">
    <property type="term" value="F:NAD(P)H dehydrogenase (quinone) activity"/>
    <property type="evidence" value="ECO:0007669"/>
    <property type="project" value="TreeGrafter"/>
</dbReference>
<dbReference type="EMBL" id="RKQK01000001">
    <property type="protein sequence ID" value="RPE72185.1"/>
    <property type="molecule type" value="Genomic_DNA"/>
</dbReference>
<dbReference type="InterPro" id="IPR046980">
    <property type="entry name" value="KefG/KefF"/>
</dbReference>
<comment type="caution">
    <text evidence="3">The sequence shown here is derived from an EMBL/GenBank/DDBJ whole genome shotgun (WGS) entry which is preliminary data.</text>
</comment>
<evidence type="ECO:0000313" key="3">
    <source>
        <dbReference type="EMBL" id="RPE72185.1"/>
    </source>
</evidence>
<proteinExistence type="predicted"/>
<keyword evidence="1" id="KW-0560">Oxidoreductase</keyword>
<name>A0A3N4UTZ4_9RHOB</name>